<feature type="region of interest" description="Disordered" evidence="2">
    <location>
        <begin position="144"/>
        <end position="270"/>
    </location>
</feature>
<keyword evidence="1" id="KW-0344">Guanine-nucleotide releasing factor</keyword>
<organism evidence="4 5">
    <name type="scientific">Anabas testudineus</name>
    <name type="common">Climbing perch</name>
    <name type="synonym">Anthias testudineus</name>
    <dbReference type="NCBI Taxonomy" id="64144"/>
    <lineage>
        <taxon>Eukaryota</taxon>
        <taxon>Metazoa</taxon>
        <taxon>Chordata</taxon>
        <taxon>Craniata</taxon>
        <taxon>Vertebrata</taxon>
        <taxon>Euteleostomi</taxon>
        <taxon>Actinopterygii</taxon>
        <taxon>Neopterygii</taxon>
        <taxon>Teleostei</taxon>
        <taxon>Neoteleostei</taxon>
        <taxon>Acanthomorphata</taxon>
        <taxon>Anabantaria</taxon>
        <taxon>Anabantiformes</taxon>
        <taxon>Anabantoidei</taxon>
        <taxon>Anabantidae</taxon>
        <taxon>Anabas</taxon>
    </lineage>
</organism>
<feature type="compositionally biased region" description="Low complexity" evidence="2">
    <location>
        <begin position="379"/>
        <end position="390"/>
    </location>
</feature>
<dbReference type="InterPro" id="IPR001194">
    <property type="entry name" value="cDENN_dom"/>
</dbReference>
<dbReference type="Proteomes" id="UP000265040">
    <property type="component" value="Chromosome 23"/>
</dbReference>
<dbReference type="SMART" id="SM00801">
    <property type="entry name" value="dDENN"/>
    <property type="match status" value="1"/>
</dbReference>
<dbReference type="Pfam" id="PF03456">
    <property type="entry name" value="uDENN"/>
    <property type="match status" value="1"/>
</dbReference>
<dbReference type="PANTHER" id="PTHR15288">
    <property type="entry name" value="DENN DOMAIN-CONTAINING PROTEIN 2"/>
    <property type="match status" value="1"/>
</dbReference>
<protein>
    <recommendedName>
        <fullName evidence="3">UDENN domain-containing protein</fullName>
    </recommendedName>
</protein>
<reference evidence="4" key="1">
    <citation type="submission" date="2021-04" db="EMBL/GenBank/DDBJ databases">
        <authorList>
            <consortium name="Wellcome Sanger Institute Data Sharing"/>
        </authorList>
    </citation>
    <scope>NUCLEOTIDE SEQUENCE [LARGE SCALE GENOMIC DNA]</scope>
</reference>
<feature type="region of interest" description="Disordered" evidence="2">
    <location>
        <begin position="492"/>
        <end position="530"/>
    </location>
</feature>
<sequence>MITWKLYSTRRCTVNMEATEIMKTKQDCIYSTVNRIKKGSLCGTGGFPIASVKHKGTEQRKEGAPKQPFTPLDNLSNQREDSPTMAHRRLTLDPHSNENTFLVGSKYPRSNGGNIKDKISLWEGKEATHSPISSGLSSQCASVQRAESLTNSNNKTADELSAESHRIVAHKEKENLGKENVGKLGDSRPCSPVESGKQLTGTLKSSKPSENQREEDGRRVAHKEKQKHEKENVEKLEDSRPCSPEVVVQQQQVGTLRKSKDKKEKKEKRDVFTLFKKLEAMGENHGKTPPELGNYFSPPSKDLEVKKKESEVVSQTVTVKSSGVREGKEHQENVYTEPGSPPINPVPKPRRTFRHPPAVLTEESQKQGRAQRNLPPLPSVSTRSSSKPPSGVYGRPRGERVRDNINRKSFEFEDLAGSSSPLFSRSLSQEHHYEDILDSSKENPYEDIELESQCSQQSLPSSPGADGSKASRPGFFRQNSGKSFKLLDLRRTNQQTHSTSSGGVSSPPQLSPPSTPTGSEHTPWLPGDPYSRTCRRIPTVVLRINSIFEGRIGKKHLRRIYHYAETSSGRVTDENSDSESEAEERAKAHRQRLVSVQSILSQPRQSQVHYNGTNTRKSSLEKDLHQRKLFEYFLVVSLQKSKGGAHYLPEVTQQFPPKLERSFKFMRETEDQLRIIPQFCFPDAKDWEPVENFPSEMFSFVLTGEDGSRRFGYCRRLLPSGKGKRLPEVYCIVSHLGCFNLFSKVLDEVERRRALSPALVQPFMRAIMEAQFPAPGRTITIKTFLPGSGTEVMELCRPSDSRLEHVDFECLFSCLSLRLLLRVLGSLLLERRVIFTADKLSTLSQCCHAVVALLYPFVWQHTYIPVLPSAMLDIVCTPTPFIVGLLSSSLPQLTELPLEEVLVVDLGSSRFLRQLDDEDSILPCKLQSALETVLERRKELANERGGDTPSDSGHLSTVVSEAFVRFFVELVGHYPLFIISEREDGYSSSSSSPVPCSFQREGFRKAIPSKTVRRFLEVFMETQMFGWFIQERELHRQAIRGLFELRVQEYLDSIHENEHRRVNRFLKGLGNKMKFLSKK</sequence>
<name>A0A7N5ZSX8_ANATE</name>
<dbReference type="FunFam" id="3.30.450.200:FF:000001">
    <property type="entry name" value="DENN domain-containing protein 2A isoform X1"/>
    <property type="match status" value="1"/>
</dbReference>
<dbReference type="Ensembl" id="ENSATET00000043320.2">
    <property type="protein sequence ID" value="ENSATEP00000036988.2"/>
    <property type="gene ID" value="ENSATEG00000027329.2"/>
</dbReference>
<feature type="domain" description="UDENN" evidence="3">
    <location>
        <begin position="631"/>
        <end position="1039"/>
    </location>
</feature>
<feature type="compositionally biased region" description="Basic and acidic residues" evidence="2">
    <location>
        <begin position="323"/>
        <end position="332"/>
    </location>
</feature>
<feature type="compositionally biased region" description="Basic and acidic residues" evidence="2">
    <location>
        <begin position="210"/>
        <end position="219"/>
    </location>
</feature>
<dbReference type="Pfam" id="PF03455">
    <property type="entry name" value="dDENN"/>
    <property type="match status" value="1"/>
</dbReference>
<dbReference type="InterPro" id="IPR037516">
    <property type="entry name" value="Tripartite_DENN"/>
</dbReference>
<dbReference type="InterPro" id="IPR005112">
    <property type="entry name" value="dDENN_dom"/>
</dbReference>
<dbReference type="AlphaFoldDB" id="A0A7N5ZSX8"/>
<evidence type="ECO:0000313" key="4">
    <source>
        <dbReference type="Ensembl" id="ENSATEP00000036988.2"/>
    </source>
</evidence>
<feature type="compositionally biased region" description="Low complexity" evidence="2">
    <location>
        <begin position="451"/>
        <end position="463"/>
    </location>
</feature>
<feature type="compositionally biased region" description="Basic and acidic residues" evidence="2">
    <location>
        <begin position="396"/>
        <end position="405"/>
    </location>
</feature>
<dbReference type="FunFam" id="3.40.50.11500:FF:000004">
    <property type="entry name" value="DENN domain-containing protein 2C isoform X1"/>
    <property type="match status" value="1"/>
</dbReference>
<dbReference type="GeneID" id="113163228"/>
<dbReference type="InterPro" id="IPR043153">
    <property type="entry name" value="DENN_C"/>
</dbReference>
<dbReference type="Gene3D" id="3.40.50.11500">
    <property type="match status" value="1"/>
</dbReference>
<feature type="compositionally biased region" description="Basic and acidic residues" evidence="2">
    <location>
        <begin position="261"/>
        <end position="270"/>
    </location>
</feature>
<feature type="compositionally biased region" description="Basic and acidic residues" evidence="2">
    <location>
        <begin position="156"/>
        <end position="181"/>
    </location>
</feature>
<dbReference type="GeneTree" id="ENSGT00950000182931"/>
<evidence type="ECO:0000259" key="3">
    <source>
        <dbReference type="PROSITE" id="PS50211"/>
    </source>
</evidence>
<feature type="region of interest" description="Disordered" evidence="2">
    <location>
        <begin position="306"/>
        <end position="405"/>
    </location>
</feature>
<accession>A0A7N5ZSX8</accession>
<keyword evidence="5" id="KW-1185">Reference proteome</keyword>
<reference evidence="4" key="3">
    <citation type="submission" date="2025-09" db="UniProtKB">
        <authorList>
            <consortium name="Ensembl"/>
        </authorList>
    </citation>
    <scope>IDENTIFICATION</scope>
</reference>
<feature type="compositionally biased region" description="Polar residues" evidence="2">
    <location>
        <begin position="197"/>
        <end position="209"/>
    </location>
</feature>
<dbReference type="Gene3D" id="3.30.450.200">
    <property type="match status" value="1"/>
</dbReference>
<proteinExistence type="predicted"/>
<dbReference type="PROSITE" id="PS50211">
    <property type="entry name" value="DENN"/>
    <property type="match status" value="1"/>
</dbReference>
<dbReference type="SMART" id="SM00799">
    <property type="entry name" value="DENN"/>
    <property type="match status" value="1"/>
</dbReference>
<feature type="region of interest" description="Disordered" evidence="2">
    <location>
        <begin position="282"/>
        <end position="301"/>
    </location>
</feature>
<evidence type="ECO:0000313" key="5">
    <source>
        <dbReference type="Proteomes" id="UP000265040"/>
    </source>
</evidence>
<dbReference type="PANTHER" id="PTHR15288:SF3">
    <property type="entry name" value="DENN DOMAIN-CONTAINING PROTEIN 2A"/>
    <property type="match status" value="1"/>
</dbReference>
<feature type="region of interest" description="Disordered" evidence="2">
    <location>
        <begin position="568"/>
        <end position="592"/>
    </location>
</feature>
<dbReference type="GO" id="GO:0015629">
    <property type="term" value="C:actin cytoskeleton"/>
    <property type="evidence" value="ECO:0007669"/>
    <property type="project" value="TreeGrafter"/>
</dbReference>
<feature type="compositionally biased region" description="Basic and acidic residues" evidence="2">
    <location>
        <begin position="55"/>
        <end position="64"/>
    </location>
</feature>
<evidence type="ECO:0000256" key="1">
    <source>
        <dbReference type="ARBA" id="ARBA00022658"/>
    </source>
</evidence>
<feature type="region of interest" description="Disordered" evidence="2">
    <location>
        <begin position="448"/>
        <end position="479"/>
    </location>
</feature>
<feature type="compositionally biased region" description="Basic and acidic residues" evidence="2">
    <location>
        <begin position="226"/>
        <end position="240"/>
    </location>
</feature>
<dbReference type="GO" id="GO:0005829">
    <property type="term" value="C:cytosol"/>
    <property type="evidence" value="ECO:0007669"/>
    <property type="project" value="GOC"/>
</dbReference>
<dbReference type="InterPro" id="IPR051942">
    <property type="entry name" value="DENN_domain_containing_2"/>
</dbReference>
<evidence type="ECO:0000256" key="2">
    <source>
        <dbReference type="SAM" id="MobiDB-lite"/>
    </source>
</evidence>
<dbReference type="SMART" id="SM00800">
    <property type="entry name" value="uDENN"/>
    <property type="match status" value="1"/>
</dbReference>
<feature type="compositionally biased region" description="Polar residues" evidence="2">
    <location>
        <begin position="144"/>
        <end position="155"/>
    </location>
</feature>
<feature type="compositionally biased region" description="Polar residues" evidence="2">
    <location>
        <begin position="312"/>
        <end position="321"/>
    </location>
</feature>
<feature type="region of interest" description="Disordered" evidence="2">
    <location>
        <begin position="54"/>
        <end position="83"/>
    </location>
</feature>
<reference evidence="4" key="2">
    <citation type="submission" date="2025-08" db="UniProtKB">
        <authorList>
            <consortium name="Ensembl"/>
        </authorList>
    </citation>
    <scope>IDENTIFICATION</scope>
</reference>
<dbReference type="InParanoid" id="A0A7N5ZSX8"/>
<dbReference type="InterPro" id="IPR005113">
    <property type="entry name" value="uDENN_dom"/>
</dbReference>
<dbReference type="GO" id="GO:0042147">
    <property type="term" value="P:retrograde transport, endosome to Golgi"/>
    <property type="evidence" value="ECO:0007669"/>
    <property type="project" value="TreeGrafter"/>
</dbReference>
<dbReference type="Pfam" id="PF02141">
    <property type="entry name" value="DENN"/>
    <property type="match status" value="1"/>
</dbReference>
<dbReference type="GO" id="GO:0005085">
    <property type="term" value="F:guanyl-nucleotide exchange factor activity"/>
    <property type="evidence" value="ECO:0007669"/>
    <property type="project" value="UniProtKB-KW"/>
</dbReference>
<dbReference type="RefSeq" id="XP_026217445.1">
    <property type="nucleotide sequence ID" value="XM_026361660.1"/>
</dbReference>